<dbReference type="RefSeq" id="WP_172238007.1">
    <property type="nucleotide sequence ID" value="NZ_JABFDP010000017.1"/>
</dbReference>
<organism evidence="10 11">
    <name type="scientific">Bradyrhizobium denitrificans</name>
    <dbReference type="NCBI Taxonomy" id="2734912"/>
    <lineage>
        <taxon>Bacteria</taxon>
        <taxon>Pseudomonadati</taxon>
        <taxon>Pseudomonadota</taxon>
        <taxon>Alphaproteobacteria</taxon>
        <taxon>Hyphomicrobiales</taxon>
        <taxon>Nitrobacteraceae</taxon>
        <taxon>Bradyrhizobium</taxon>
    </lineage>
</organism>
<keyword evidence="4 9" id="KW-0812">Transmembrane</keyword>
<evidence type="ECO:0000313" key="10">
    <source>
        <dbReference type="EMBL" id="MBR1140698.1"/>
    </source>
</evidence>
<name>A0ABS5GH82_9BRAD</name>
<keyword evidence="6 9" id="KW-1133">Transmembrane helix</keyword>
<dbReference type="PANTHER" id="PTHR11795:SF445">
    <property type="entry name" value="AMINO ACID ABC TRANSPORTER PERMEASE PROTEIN"/>
    <property type="match status" value="1"/>
</dbReference>
<dbReference type="Proteomes" id="UP001314635">
    <property type="component" value="Unassembled WGS sequence"/>
</dbReference>
<evidence type="ECO:0000256" key="8">
    <source>
        <dbReference type="ARBA" id="ARBA00037998"/>
    </source>
</evidence>
<evidence type="ECO:0000256" key="7">
    <source>
        <dbReference type="ARBA" id="ARBA00023136"/>
    </source>
</evidence>
<keyword evidence="7 9" id="KW-0472">Membrane</keyword>
<sequence>MAWIETVVNGLLLGGLYGLIGIGLALVFGVMRVVDGAQGEFMVMAAFFAVIVLAAAPDLHPLIIFGLAILFSFCIGYVYQSWIVNRSMQSSDPLAPLLLTFGVSIILRSVMVEVFGADLRGLQLGSLSRASIAIFNINIGVMPLLTLATSIVLFLLLQWMLKRTSFGRIIRATADRRDIVRLFGVRPDRVYACVMAMSVALSAIAGLFLAARASFTPFSGVERLLIAFEVVVLGGIGSFWGPLIGGLALGVTQLVGLKWDPNAGLLYCHLLFFIMILIRPSGLVASRS</sequence>
<comment type="similarity">
    <text evidence="8">Belongs to the binding-protein-dependent transport system permease family. LivHM subfamily.</text>
</comment>
<keyword evidence="11" id="KW-1185">Reference proteome</keyword>
<evidence type="ECO:0000256" key="1">
    <source>
        <dbReference type="ARBA" id="ARBA00004651"/>
    </source>
</evidence>
<evidence type="ECO:0000256" key="2">
    <source>
        <dbReference type="ARBA" id="ARBA00022448"/>
    </source>
</evidence>
<dbReference type="InterPro" id="IPR052157">
    <property type="entry name" value="BCAA_transport_permease"/>
</dbReference>
<dbReference type="PANTHER" id="PTHR11795">
    <property type="entry name" value="BRANCHED-CHAIN AMINO ACID TRANSPORT SYSTEM PERMEASE PROTEIN LIVH"/>
    <property type="match status" value="1"/>
</dbReference>
<feature type="transmembrane region" description="Helical" evidence="9">
    <location>
        <begin position="230"/>
        <end position="252"/>
    </location>
</feature>
<keyword evidence="3" id="KW-1003">Cell membrane</keyword>
<protein>
    <submittedName>
        <fullName evidence="10">Branched-chain amino acid ABC transporter permease</fullName>
    </submittedName>
</protein>
<evidence type="ECO:0000256" key="9">
    <source>
        <dbReference type="SAM" id="Phobius"/>
    </source>
</evidence>
<evidence type="ECO:0000256" key="5">
    <source>
        <dbReference type="ARBA" id="ARBA00022970"/>
    </source>
</evidence>
<feature type="transmembrane region" description="Helical" evidence="9">
    <location>
        <begin position="94"/>
        <end position="112"/>
    </location>
</feature>
<reference evidence="11" key="1">
    <citation type="journal article" date="2021" name="ISME J.">
        <title>Evolutionary origin and ecological implication of a unique nif island in free-living Bradyrhizobium lineages.</title>
        <authorList>
            <person name="Tao J."/>
        </authorList>
    </citation>
    <scope>NUCLEOTIDE SEQUENCE [LARGE SCALE GENOMIC DNA]</scope>
    <source>
        <strain evidence="11">SZCCT0094</strain>
    </source>
</reference>
<evidence type="ECO:0000256" key="3">
    <source>
        <dbReference type="ARBA" id="ARBA00022475"/>
    </source>
</evidence>
<gene>
    <name evidence="10" type="ORF">JQ619_33585</name>
</gene>
<feature type="transmembrane region" description="Helical" evidence="9">
    <location>
        <begin position="264"/>
        <end position="285"/>
    </location>
</feature>
<keyword evidence="2" id="KW-0813">Transport</keyword>
<dbReference type="Pfam" id="PF02653">
    <property type="entry name" value="BPD_transp_2"/>
    <property type="match status" value="1"/>
</dbReference>
<feature type="transmembrane region" description="Helical" evidence="9">
    <location>
        <begin position="132"/>
        <end position="161"/>
    </location>
</feature>
<evidence type="ECO:0000256" key="4">
    <source>
        <dbReference type="ARBA" id="ARBA00022692"/>
    </source>
</evidence>
<feature type="transmembrane region" description="Helical" evidence="9">
    <location>
        <begin position="190"/>
        <end position="210"/>
    </location>
</feature>
<dbReference type="EMBL" id="JAFCLK010000045">
    <property type="protein sequence ID" value="MBR1140698.1"/>
    <property type="molecule type" value="Genomic_DNA"/>
</dbReference>
<comment type="caution">
    <text evidence="10">The sequence shown here is derived from an EMBL/GenBank/DDBJ whole genome shotgun (WGS) entry which is preliminary data.</text>
</comment>
<proteinExistence type="inferred from homology"/>
<evidence type="ECO:0000313" key="11">
    <source>
        <dbReference type="Proteomes" id="UP001314635"/>
    </source>
</evidence>
<dbReference type="InterPro" id="IPR001851">
    <property type="entry name" value="ABC_transp_permease"/>
</dbReference>
<feature type="transmembrane region" description="Helical" evidence="9">
    <location>
        <begin position="12"/>
        <end position="34"/>
    </location>
</feature>
<evidence type="ECO:0000256" key="6">
    <source>
        <dbReference type="ARBA" id="ARBA00022989"/>
    </source>
</evidence>
<feature type="transmembrane region" description="Helical" evidence="9">
    <location>
        <begin position="63"/>
        <end position="82"/>
    </location>
</feature>
<dbReference type="CDD" id="cd06582">
    <property type="entry name" value="TM_PBP1_LivH_like"/>
    <property type="match status" value="1"/>
</dbReference>
<feature type="transmembrane region" description="Helical" evidence="9">
    <location>
        <begin position="41"/>
        <end position="57"/>
    </location>
</feature>
<comment type="subcellular location">
    <subcellularLocation>
        <location evidence="1">Cell membrane</location>
        <topology evidence="1">Multi-pass membrane protein</topology>
    </subcellularLocation>
</comment>
<keyword evidence="5" id="KW-0029">Amino-acid transport</keyword>
<accession>A0ABS5GH82</accession>